<feature type="domain" description="F-box" evidence="1">
    <location>
        <begin position="4"/>
        <end position="43"/>
    </location>
</feature>
<feature type="domain" description="KIB1-4 beta-propeller" evidence="2">
    <location>
        <begin position="75"/>
        <end position="383"/>
    </location>
</feature>
<sequence>MGYWSKLNYDILGEIVLKLSTIEDFVYFSVVCRSWNCASSMVKQRWKPSMPCLLLAENNRENPNFLREVISLDNDDNKCYQLTLPETFEARCWGSDCGWIVTIELNRQIHLFNPFTKARLQLPPQTTLPYQQLPLDDAIEDAICKRQASIRKAIVIKSDEPENEQDLLVLAIHTNWKRFLAFSRPGDQNWTKIHPPWPTEEERTPHYIVPFSHRAVDLVCRDGLVLILYEDASVGYVDISDLVKIPNSQQPVKAKEFLPSPESLKSRLTKYLLEMYLVESFGNLFMVHRDKTDIWVPDSKIDKDIGYETVGFEVFELNSETKQWEEVEDLGNVALFLGDNHSMSVNALECRNCKPNCIYFTDDYAEQWELPAKFGGHDMGVFDVKNGEIHRFYEGDHVHSNVCTPFWFMPQF</sequence>
<evidence type="ECO:0000313" key="3">
    <source>
        <dbReference type="EMBL" id="KAK9725882.1"/>
    </source>
</evidence>
<accession>A0AAW1KU48</accession>
<dbReference type="Gene3D" id="1.20.1280.50">
    <property type="match status" value="1"/>
</dbReference>
<dbReference type="Pfam" id="PF03478">
    <property type="entry name" value="Beta-prop_KIB1-4"/>
    <property type="match status" value="1"/>
</dbReference>
<evidence type="ECO:0008006" key="5">
    <source>
        <dbReference type="Google" id="ProtNLM"/>
    </source>
</evidence>
<comment type="caution">
    <text evidence="3">The sequence shown here is derived from an EMBL/GenBank/DDBJ whole genome shotgun (WGS) entry which is preliminary data.</text>
</comment>
<dbReference type="Pfam" id="PF00646">
    <property type="entry name" value="F-box"/>
    <property type="match status" value="1"/>
</dbReference>
<name>A0AAW1KU48_SAPOF</name>
<evidence type="ECO:0000259" key="1">
    <source>
        <dbReference type="Pfam" id="PF00646"/>
    </source>
</evidence>
<dbReference type="InterPro" id="IPR001810">
    <property type="entry name" value="F-box_dom"/>
</dbReference>
<reference evidence="3" key="1">
    <citation type="submission" date="2024-03" db="EMBL/GenBank/DDBJ databases">
        <title>WGS assembly of Saponaria officinalis var. Norfolk2.</title>
        <authorList>
            <person name="Jenkins J."/>
            <person name="Shu S."/>
            <person name="Grimwood J."/>
            <person name="Barry K."/>
            <person name="Goodstein D."/>
            <person name="Schmutz J."/>
            <person name="Leebens-Mack J."/>
            <person name="Osbourn A."/>
        </authorList>
    </citation>
    <scope>NUCLEOTIDE SEQUENCE [LARGE SCALE GENOMIC DNA]</scope>
    <source>
        <strain evidence="3">JIC</strain>
    </source>
</reference>
<dbReference type="PANTHER" id="PTHR44259">
    <property type="entry name" value="OS07G0183000 PROTEIN-RELATED"/>
    <property type="match status" value="1"/>
</dbReference>
<organism evidence="3 4">
    <name type="scientific">Saponaria officinalis</name>
    <name type="common">Common soapwort</name>
    <name type="synonym">Lychnis saponaria</name>
    <dbReference type="NCBI Taxonomy" id="3572"/>
    <lineage>
        <taxon>Eukaryota</taxon>
        <taxon>Viridiplantae</taxon>
        <taxon>Streptophyta</taxon>
        <taxon>Embryophyta</taxon>
        <taxon>Tracheophyta</taxon>
        <taxon>Spermatophyta</taxon>
        <taxon>Magnoliopsida</taxon>
        <taxon>eudicotyledons</taxon>
        <taxon>Gunneridae</taxon>
        <taxon>Pentapetalae</taxon>
        <taxon>Caryophyllales</taxon>
        <taxon>Caryophyllaceae</taxon>
        <taxon>Caryophylleae</taxon>
        <taxon>Saponaria</taxon>
    </lineage>
</organism>
<dbReference type="EMBL" id="JBDFQZ010000005">
    <property type="protein sequence ID" value="KAK9725882.1"/>
    <property type="molecule type" value="Genomic_DNA"/>
</dbReference>
<dbReference type="PANTHER" id="PTHR44259:SF107">
    <property type="entry name" value="F-BOX PROTEIN SKIP23-LIKE"/>
    <property type="match status" value="1"/>
</dbReference>
<dbReference type="InterPro" id="IPR050942">
    <property type="entry name" value="F-box_BR-signaling"/>
</dbReference>
<dbReference type="AlphaFoldDB" id="A0AAW1KU48"/>
<dbReference type="Proteomes" id="UP001443914">
    <property type="component" value="Unassembled WGS sequence"/>
</dbReference>
<protein>
    <recommendedName>
        <fullName evidence="5">DUF295 domain-containing protein</fullName>
    </recommendedName>
</protein>
<evidence type="ECO:0000313" key="4">
    <source>
        <dbReference type="Proteomes" id="UP001443914"/>
    </source>
</evidence>
<keyword evidence="4" id="KW-1185">Reference proteome</keyword>
<dbReference type="InterPro" id="IPR005174">
    <property type="entry name" value="KIB1-4_b-propeller"/>
</dbReference>
<proteinExistence type="predicted"/>
<evidence type="ECO:0000259" key="2">
    <source>
        <dbReference type="Pfam" id="PF03478"/>
    </source>
</evidence>
<gene>
    <name evidence="3" type="ORF">RND81_05G175400</name>
</gene>